<dbReference type="InterPro" id="IPR015860">
    <property type="entry name" value="ABC_transpr_TagH-like"/>
</dbReference>
<evidence type="ECO:0000256" key="1">
    <source>
        <dbReference type="ARBA" id="ARBA00005417"/>
    </source>
</evidence>
<dbReference type="InterPro" id="IPR003439">
    <property type="entry name" value="ABC_transporter-like_ATP-bd"/>
</dbReference>
<dbReference type="InterPro" id="IPR050683">
    <property type="entry name" value="Bact_Polysacc_Export_ATP-bd"/>
</dbReference>
<evidence type="ECO:0000256" key="4">
    <source>
        <dbReference type="ARBA" id="ARBA00022840"/>
    </source>
</evidence>
<dbReference type="Gene3D" id="3.40.50.300">
    <property type="entry name" value="P-loop containing nucleotide triphosphate hydrolases"/>
    <property type="match status" value="1"/>
</dbReference>
<dbReference type="PANTHER" id="PTHR46743:SF2">
    <property type="entry name" value="TEICHOIC ACIDS EXPORT ATP-BINDING PROTEIN TAGH"/>
    <property type="match status" value="1"/>
</dbReference>
<gene>
    <name evidence="6" type="ORF">ACFFUT_14380</name>
</gene>
<organism evidence="6 7">
    <name type="scientific">Pseudohalocynthiibacter aestuariivivens</name>
    <dbReference type="NCBI Taxonomy" id="1591409"/>
    <lineage>
        <taxon>Bacteria</taxon>
        <taxon>Pseudomonadati</taxon>
        <taxon>Pseudomonadota</taxon>
        <taxon>Alphaproteobacteria</taxon>
        <taxon>Rhodobacterales</taxon>
        <taxon>Paracoccaceae</taxon>
        <taxon>Pseudohalocynthiibacter</taxon>
    </lineage>
</organism>
<evidence type="ECO:0000256" key="3">
    <source>
        <dbReference type="ARBA" id="ARBA00022741"/>
    </source>
</evidence>
<dbReference type="RefSeq" id="WP_343229433.1">
    <property type="nucleotide sequence ID" value="NZ_JAGFNU010000001.1"/>
</dbReference>
<dbReference type="CDD" id="cd03220">
    <property type="entry name" value="ABC_KpsT_Wzt"/>
    <property type="match status" value="1"/>
</dbReference>
<evidence type="ECO:0000256" key="2">
    <source>
        <dbReference type="ARBA" id="ARBA00022448"/>
    </source>
</evidence>
<accession>A0ABV5JHP4</accession>
<comment type="similarity">
    <text evidence="1">Belongs to the ABC transporter superfamily.</text>
</comment>
<dbReference type="EMBL" id="JBHMEA010000044">
    <property type="protein sequence ID" value="MFB9232975.1"/>
    <property type="molecule type" value="Genomic_DNA"/>
</dbReference>
<name>A0ABV5JHP4_9RHOB</name>
<evidence type="ECO:0000313" key="7">
    <source>
        <dbReference type="Proteomes" id="UP001589683"/>
    </source>
</evidence>
<keyword evidence="2" id="KW-0813">Transport</keyword>
<comment type="caution">
    <text evidence="6">The sequence shown here is derived from an EMBL/GenBank/DDBJ whole genome shotgun (WGS) entry which is preliminary data.</text>
</comment>
<keyword evidence="7" id="KW-1185">Reference proteome</keyword>
<evidence type="ECO:0000313" key="6">
    <source>
        <dbReference type="EMBL" id="MFB9232975.1"/>
    </source>
</evidence>
<dbReference type="InterPro" id="IPR027417">
    <property type="entry name" value="P-loop_NTPase"/>
</dbReference>
<evidence type="ECO:0000259" key="5">
    <source>
        <dbReference type="PROSITE" id="PS50893"/>
    </source>
</evidence>
<dbReference type="PROSITE" id="PS50893">
    <property type="entry name" value="ABC_TRANSPORTER_2"/>
    <property type="match status" value="1"/>
</dbReference>
<proteinExistence type="inferred from homology"/>
<dbReference type="SUPFAM" id="SSF52540">
    <property type="entry name" value="P-loop containing nucleoside triphosphate hydrolases"/>
    <property type="match status" value="1"/>
</dbReference>
<protein>
    <submittedName>
        <fullName evidence="6">ABC transporter ATP-binding protein</fullName>
    </submittedName>
</protein>
<dbReference type="GO" id="GO:0005524">
    <property type="term" value="F:ATP binding"/>
    <property type="evidence" value="ECO:0007669"/>
    <property type="project" value="UniProtKB-KW"/>
</dbReference>
<dbReference type="Proteomes" id="UP001589683">
    <property type="component" value="Unassembled WGS sequence"/>
</dbReference>
<dbReference type="InterPro" id="IPR003593">
    <property type="entry name" value="AAA+_ATPase"/>
</dbReference>
<dbReference type="PROSITE" id="PS00211">
    <property type="entry name" value="ABC_TRANSPORTER_1"/>
    <property type="match status" value="1"/>
</dbReference>
<dbReference type="SMART" id="SM00382">
    <property type="entry name" value="AAA"/>
    <property type="match status" value="1"/>
</dbReference>
<keyword evidence="4 6" id="KW-0067">ATP-binding</keyword>
<dbReference type="InterPro" id="IPR017871">
    <property type="entry name" value="ABC_transporter-like_CS"/>
</dbReference>
<reference evidence="6 7" key="1">
    <citation type="submission" date="2024-09" db="EMBL/GenBank/DDBJ databases">
        <authorList>
            <person name="Sun Q."/>
            <person name="Mori K."/>
        </authorList>
    </citation>
    <scope>NUCLEOTIDE SEQUENCE [LARGE SCALE GENOMIC DNA]</scope>
    <source>
        <strain evidence="6 7">CECT 8726</strain>
    </source>
</reference>
<sequence>MSEIDGSITMIQFRNVTKFYQLKGEKRTIVSNLSLTLEKGHSLGLLGRNGAGKSTLLKLISGSLAPDRGEILRKGRISWPLGFAGGFHPALTGIQNTRFVARIYGVDTDELVAYVEEFAELGPFLKMPVSTYSSGMKARLAFGVSMGITFDYYLVDEITAVGDMEFKRKCQKVFENRLSGSDVIMVSHSPETIRKFCSVAAILEKGEVRYFDDVNEGIKIYERMMAGANGTK</sequence>
<keyword evidence="3" id="KW-0547">Nucleotide-binding</keyword>
<dbReference type="Pfam" id="PF00005">
    <property type="entry name" value="ABC_tran"/>
    <property type="match status" value="1"/>
</dbReference>
<feature type="domain" description="ABC transporter" evidence="5">
    <location>
        <begin position="11"/>
        <end position="230"/>
    </location>
</feature>
<dbReference type="PANTHER" id="PTHR46743">
    <property type="entry name" value="TEICHOIC ACIDS EXPORT ATP-BINDING PROTEIN TAGH"/>
    <property type="match status" value="1"/>
</dbReference>